<dbReference type="Proteomes" id="UP000239047">
    <property type="component" value="Unassembled WGS sequence"/>
</dbReference>
<dbReference type="RefSeq" id="WP_104057189.1">
    <property type="nucleotide sequence ID" value="NZ_PREZ01000002.1"/>
</dbReference>
<evidence type="ECO:0000313" key="5">
    <source>
        <dbReference type="Proteomes" id="UP000239047"/>
    </source>
</evidence>
<gene>
    <name evidence="4" type="ORF">C4B60_06500</name>
</gene>
<protein>
    <submittedName>
        <fullName evidence="4">GNAT family N-acetyltransferase</fullName>
    </submittedName>
</protein>
<dbReference type="AlphaFoldDB" id="A0A2S5GF93"/>
<comment type="caution">
    <text evidence="4">The sequence shown here is derived from an EMBL/GenBank/DDBJ whole genome shotgun (WGS) entry which is preliminary data.</text>
</comment>
<dbReference type="GO" id="GO:0005737">
    <property type="term" value="C:cytoplasm"/>
    <property type="evidence" value="ECO:0007669"/>
    <property type="project" value="TreeGrafter"/>
</dbReference>
<dbReference type="CDD" id="cd04301">
    <property type="entry name" value="NAT_SF"/>
    <property type="match status" value="1"/>
</dbReference>
<proteinExistence type="predicted"/>
<dbReference type="GO" id="GO:0008080">
    <property type="term" value="F:N-acetyltransferase activity"/>
    <property type="evidence" value="ECO:0007669"/>
    <property type="project" value="InterPro"/>
</dbReference>
<dbReference type="InterPro" id="IPR000182">
    <property type="entry name" value="GNAT_dom"/>
</dbReference>
<evidence type="ECO:0000259" key="3">
    <source>
        <dbReference type="PROSITE" id="PS51186"/>
    </source>
</evidence>
<keyword evidence="1 4" id="KW-0808">Transferase</keyword>
<dbReference type="PANTHER" id="PTHR43626:SF4">
    <property type="entry name" value="GCN5-RELATED N-ACETYLTRANSFERASE 2, CHLOROPLASTIC"/>
    <property type="match status" value="1"/>
</dbReference>
<dbReference type="Gene3D" id="3.40.630.30">
    <property type="match status" value="1"/>
</dbReference>
<sequence>MKANQSAIINLPIAGTEVPELRESIGWERRDQDFPLLFERCNFWAGVRSNEGTLAGFGYICGMGLQHGYIEDIIVHPDHQKKGIGKALIKGLLEEAEKRGIEIVTLTFSEEHAEFYQSCGFTLSTGGVWRVEHRNRKTISTGFR</sequence>
<dbReference type="PROSITE" id="PS51186">
    <property type="entry name" value="GNAT"/>
    <property type="match status" value="1"/>
</dbReference>
<reference evidence="4 5" key="1">
    <citation type="submission" date="2018-02" db="EMBL/GenBank/DDBJ databases">
        <title>Jeotgalibacillus proteolyticum sp. nov. a protease producing bacterium isolated from ocean sediments of Laizhou Bay.</title>
        <authorList>
            <person name="Li Y."/>
        </authorList>
    </citation>
    <scope>NUCLEOTIDE SEQUENCE [LARGE SCALE GENOMIC DNA]</scope>
    <source>
        <strain evidence="4 5">22-7</strain>
    </source>
</reference>
<keyword evidence="2" id="KW-0012">Acyltransferase</keyword>
<evidence type="ECO:0000313" key="4">
    <source>
        <dbReference type="EMBL" id="PPA71700.1"/>
    </source>
</evidence>
<name>A0A2S5GF93_9BACL</name>
<accession>A0A2S5GF93</accession>
<evidence type="ECO:0000256" key="1">
    <source>
        <dbReference type="ARBA" id="ARBA00022679"/>
    </source>
</evidence>
<dbReference type="Pfam" id="PF00583">
    <property type="entry name" value="Acetyltransf_1"/>
    <property type="match status" value="1"/>
</dbReference>
<dbReference type="InterPro" id="IPR045039">
    <property type="entry name" value="NSI-like"/>
</dbReference>
<dbReference type="EMBL" id="PREZ01000002">
    <property type="protein sequence ID" value="PPA71700.1"/>
    <property type="molecule type" value="Genomic_DNA"/>
</dbReference>
<feature type="domain" description="N-acetyltransferase" evidence="3">
    <location>
        <begin position="8"/>
        <end position="140"/>
    </location>
</feature>
<keyword evidence="5" id="KW-1185">Reference proteome</keyword>
<dbReference type="SUPFAM" id="SSF55729">
    <property type="entry name" value="Acyl-CoA N-acyltransferases (Nat)"/>
    <property type="match status" value="1"/>
</dbReference>
<dbReference type="InterPro" id="IPR016181">
    <property type="entry name" value="Acyl_CoA_acyltransferase"/>
</dbReference>
<dbReference type="PANTHER" id="PTHR43626">
    <property type="entry name" value="ACYL-COA N-ACYLTRANSFERASE"/>
    <property type="match status" value="1"/>
</dbReference>
<organism evidence="4 5">
    <name type="scientific">Jeotgalibacillus proteolyticus</name>
    <dbReference type="NCBI Taxonomy" id="2082395"/>
    <lineage>
        <taxon>Bacteria</taxon>
        <taxon>Bacillati</taxon>
        <taxon>Bacillota</taxon>
        <taxon>Bacilli</taxon>
        <taxon>Bacillales</taxon>
        <taxon>Caryophanaceae</taxon>
        <taxon>Jeotgalibacillus</taxon>
    </lineage>
</organism>
<evidence type="ECO:0000256" key="2">
    <source>
        <dbReference type="ARBA" id="ARBA00023315"/>
    </source>
</evidence>
<dbReference type="OrthoDB" id="9775804at2"/>